<sequence>MSTTNLILAQHNTFLTEHLFLRKLKLEDATEMNAFTSDPEVARYMSWLPHESLEETQRIIANLFLPNQLHHWGIVEKKSHTLIGVISLSLHHPHLAEFGWMLHRNYWGKSYMAEAALPLLQLCFEDLALDVVQAKHLSENQKSGRVMEKIGMRNLGHVFVWFPKFEKARTADYWALSAEDYFRQKQIT</sequence>
<dbReference type="Gene3D" id="3.40.630.30">
    <property type="match status" value="1"/>
</dbReference>
<dbReference type="EMBL" id="CP070872">
    <property type="protein sequence ID" value="QSE76562.1"/>
    <property type="molecule type" value="Genomic_DNA"/>
</dbReference>
<evidence type="ECO:0000256" key="1">
    <source>
        <dbReference type="ARBA" id="ARBA00022679"/>
    </source>
</evidence>
<dbReference type="SUPFAM" id="SSF55729">
    <property type="entry name" value="Acyl-CoA N-acyltransferases (Nat)"/>
    <property type="match status" value="1"/>
</dbReference>
<dbReference type="GO" id="GO:0005737">
    <property type="term" value="C:cytoplasm"/>
    <property type="evidence" value="ECO:0007669"/>
    <property type="project" value="TreeGrafter"/>
</dbReference>
<reference evidence="5 6" key="1">
    <citation type="submission" date="2021-02" db="EMBL/GenBank/DDBJ databases">
        <title>Complete genome sequence of Lactococcus lactis strain K_LL004.</title>
        <authorList>
            <person name="Kim H.B."/>
        </authorList>
    </citation>
    <scope>NUCLEOTIDE SEQUENCE [LARGE SCALE GENOMIC DNA]</scope>
    <source>
        <strain evidence="5 6">K_LL004</strain>
    </source>
</reference>
<comment type="similarity">
    <text evidence="3">Belongs to the acetyltransferase family. RimJ subfamily.</text>
</comment>
<dbReference type="AlphaFoldDB" id="A0AA45KFT2"/>
<evidence type="ECO:0000256" key="3">
    <source>
        <dbReference type="ARBA" id="ARBA00038502"/>
    </source>
</evidence>
<dbReference type="PANTHER" id="PTHR43792:SF8">
    <property type="entry name" value="[RIBOSOMAL PROTEIN US5]-ALANINE N-ACETYLTRANSFERASE"/>
    <property type="match status" value="1"/>
</dbReference>
<evidence type="ECO:0000313" key="5">
    <source>
        <dbReference type="EMBL" id="QSE76562.1"/>
    </source>
</evidence>
<dbReference type="InterPro" id="IPR000182">
    <property type="entry name" value="GNAT_dom"/>
</dbReference>
<gene>
    <name evidence="5" type="ORF">JW886_08890</name>
</gene>
<dbReference type="RefSeq" id="WP_205871899.1">
    <property type="nucleotide sequence ID" value="NZ_CP070872.1"/>
</dbReference>
<accession>A0AA45KFT2</accession>
<dbReference type="PROSITE" id="PS51186">
    <property type="entry name" value="GNAT"/>
    <property type="match status" value="1"/>
</dbReference>
<dbReference type="KEGG" id="lti:JW886_08890"/>
<name>A0AA45KFT2_9LACT</name>
<evidence type="ECO:0000313" key="6">
    <source>
        <dbReference type="Proteomes" id="UP000663608"/>
    </source>
</evidence>
<dbReference type="Proteomes" id="UP000663608">
    <property type="component" value="Chromosome"/>
</dbReference>
<evidence type="ECO:0000256" key="2">
    <source>
        <dbReference type="ARBA" id="ARBA00023315"/>
    </source>
</evidence>
<proteinExistence type="inferred from homology"/>
<dbReference type="InterPro" id="IPR051531">
    <property type="entry name" value="N-acetyltransferase"/>
</dbReference>
<dbReference type="PANTHER" id="PTHR43792">
    <property type="entry name" value="GNAT FAMILY, PUTATIVE (AFU_ORTHOLOGUE AFUA_3G00765)-RELATED-RELATED"/>
    <property type="match status" value="1"/>
</dbReference>
<dbReference type="InterPro" id="IPR016181">
    <property type="entry name" value="Acyl_CoA_acyltransferase"/>
</dbReference>
<dbReference type="Pfam" id="PF13302">
    <property type="entry name" value="Acetyltransf_3"/>
    <property type="match status" value="1"/>
</dbReference>
<organism evidence="5 6">
    <name type="scientific">Lactococcus taiwanensis</name>
    <dbReference type="NCBI Taxonomy" id="1151742"/>
    <lineage>
        <taxon>Bacteria</taxon>
        <taxon>Bacillati</taxon>
        <taxon>Bacillota</taxon>
        <taxon>Bacilli</taxon>
        <taxon>Lactobacillales</taxon>
        <taxon>Streptococcaceae</taxon>
        <taxon>Lactococcus</taxon>
    </lineage>
</organism>
<evidence type="ECO:0000259" key="4">
    <source>
        <dbReference type="PROSITE" id="PS51186"/>
    </source>
</evidence>
<feature type="domain" description="N-acetyltransferase" evidence="4">
    <location>
        <begin position="19"/>
        <end position="179"/>
    </location>
</feature>
<keyword evidence="1" id="KW-0808">Transferase</keyword>
<dbReference type="GO" id="GO:0008999">
    <property type="term" value="F:protein-N-terminal-alanine acetyltransferase activity"/>
    <property type="evidence" value="ECO:0007669"/>
    <property type="project" value="TreeGrafter"/>
</dbReference>
<keyword evidence="2" id="KW-0012">Acyltransferase</keyword>
<keyword evidence="6" id="KW-1185">Reference proteome</keyword>
<protein>
    <submittedName>
        <fullName evidence="5">GNAT family N-acetyltransferase</fullName>
    </submittedName>
</protein>